<dbReference type="GO" id="GO:0005740">
    <property type="term" value="C:mitochondrial envelope"/>
    <property type="evidence" value="ECO:0007669"/>
    <property type="project" value="TreeGrafter"/>
</dbReference>
<dbReference type="EMBL" id="GIBP01000918">
    <property type="protein sequence ID" value="NDV29887.1"/>
    <property type="molecule type" value="Transcribed_RNA"/>
</dbReference>
<proteinExistence type="predicted"/>
<dbReference type="PANTHER" id="PTHR31014">
    <property type="entry name" value="MITOCHONDRIAL TRANSLATION SYSTEM COMPONENT PET127-RELATED"/>
    <property type="match status" value="1"/>
</dbReference>
<dbReference type="Pfam" id="PF08634">
    <property type="entry name" value="Pet127"/>
    <property type="match status" value="1"/>
</dbReference>
<dbReference type="InterPro" id="IPR013943">
    <property type="entry name" value="Pet127"/>
</dbReference>
<protein>
    <submittedName>
        <fullName evidence="2">Uncharacterized protein</fullName>
    </submittedName>
</protein>
<accession>A0A6B2KZ11</accession>
<dbReference type="GO" id="GO:0000964">
    <property type="term" value="P:mitochondrial RNA 5'-end processing"/>
    <property type="evidence" value="ECO:0007669"/>
    <property type="project" value="TreeGrafter"/>
</dbReference>
<reference evidence="2" key="1">
    <citation type="journal article" date="2020" name="J. Eukaryot. Microbiol.">
        <title>De novo Sequencing, Assembly and Annotation of the Transcriptome for the Free-Living Testate Amoeba Arcella intermedia.</title>
        <authorList>
            <person name="Ribeiro G.M."/>
            <person name="Porfirio-Sousa A.L."/>
            <person name="Maurer-Alcala X.X."/>
            <person name="Katz L.A."/>
            <person name="Lahr D.J.G."/>
        </authorList>
    </citation>
    <scope>NUCLEOTIDE SEQUENCE</scope>
</reference>
<name>A0A6B2KZ11_9EUKA</name>
<feature type="region of interest" description="Disordered" evidence="1">
    <location>
        <begin position="484"/>
        <end position="509"/>
    </location>
</feature>
<dbReference type="AlphaFoldDB" id="A0A6B2KZ11"/>
<sequence>MGEYEISPPRLCHGLETVLHSPGVHPVKAGIEKLKFPVYLKKVHQPDVVDLSSYPPFVTSSKDEVLHRLALKHGCKFKGSSSSVSPIMSQIYYLFSKFKLNDTSALPTFKKNGIVTANFTPSALKPIVSFLRPSEGIYSIDSLGSSGGKNKILIDLGKTLEVMLTTSQNHFESLLKTTIKDEKLDWNPPAKEAYNYSKFGPILIRAQLDCENPELKKRYFDIKTRALHSIRINMSDYQKYLSTTLENLTGLHGSFEREYYDMIRSAFLKYIIQVKVGRMDGIFVAYHNTLQLFGFEYIPLKEMEKAIFQTEQMADVSFKVMTTLLGKLLDYLTSRFKNEVLKMVMQTSMDSQKMKIFVERIPSEADKGWDSKNSSKISAEYPVHKFELSIEVCVDKIFTKGALLLLDGDNYDIYYRITEIKAKRFEIESEYALYLSNAIDSEEDKEPVTGPIPNPQTKKPGTWKVLNEKAHHHHKLIVNNSNFRRGYSTKETTEPSTTGSAASQNELSTPSYQANPKLYLRVSKPRATYAPMNPLDLPEPNFPKFLYADVFAPELYVYNNQTYVKRTIANRDHFYPDPKTWWTGMPEKLNIFPKYFETILTQSFGSISETTTQALCIIVQHLINTKYTLLDGDTSEHDMKFIPIDLDKIPSVSNYDIGRLIQEGYLMEKNSKVTLLIPPPTSLNKRPTPTNQYISPP</sequence>
<organism evidence="2">
    <name type="scientific">Arcella intermedia</name>
    <dbReference type="NCBI Taxonomy" id="1963864"/>
    <lineage>
        <taxon>Eukaryota</taxon>
        <taxon>Amoebozoa</taxon>
        <taxon>Tubulinea</taxon>
        <taxon>Elardia</taxon>
        <taxon>Arcellinida</taxon>
        <taxon>Sphaerothecina</taxon>
        <taxon>Arcellidae</taxon>
        <taxon>Arcella</taxon>
    </lineage>
</organism>
<feature type="compositionally biased region" description="Polar residues" evidence="1">
    <location>
        <begin position="494"/>
        <end position="509"/>
    </location>
</feature>
<evidence type="ECO:0000313" key="2">
    <source>
        <dbReference type="EMBL" id="NDV29887.1"/>
    </source>
</evidence>
<evidence type="ECO:0000256" key="1">
    <source>
        <dbReference type="SAM" id="MobiDB-lite"/>
    </source>
</evidence>
<dbReference type="PANTHER" id="PTHR31014:SF0">
    <property type="entry name" value="MITOCHONDRIAL TRANSLATION SYSTEM COMPONENT PET127-RELATED"/>
    <property type="match status" value="1"/>
</dbReference>